<comment type="similarity">
    <text evidence="2">Belongs to the class-I pyridoxal-phosphate-dependent aminotransferase family.</text>
</comment>
<dbReference type="STRING" id="7719.ENSCINP00000006285"/>
<evidence type="ECO:0000256" key="25">
    <source>
        <dbReference type="ARBA" id="ARBA00052831"/>
    </source>
</evidence>
<reference evidence="43" key="2">
    <citation type="journal article" date="2008" name="Genome Biol.">
        <title>Improved genome assembly and evidence-based global gene model set for the chordate Ciona intestinalis: new insight into intron and operon populations.</title>
        <authorList>
            <person name="Satou Y."/>
            <person name="Mineta K."/>
            <person name="Ogasawara M."/>
            <person name="Sasakura Y."/>
            <person name="Shoguchi E."/>
            <person name="Ueno K."/>
            <person name="Yamada L."/>
            <person name="Matsumoto J."/>
            <person name="Wasserscheid J."/>
            <person name="Dewar K."/>
            <person name="Wiley G.B."/>
            <person name="Macmil S.L."/>
            <person name="Roe B.A."/>
            <person name="Zeller R.W."/>
            <person name="Hastings K.E."/>
            <person name="Lemaire P."/>
            <person name="Lindquist E."/>
            <person name="Endo T."/>
            <person name="Hotta K."/>
            <person name="Inaba K."/>
        </authorList>
    </citation>
    <scope>NUCLEOTIDE SEQUENCE [LARGE SCALE GENOMIC DNA]</scope>
    <source>
        <strain evidence="43">wild type</strain>
    </source>
</reference>
<dbReference type="GO" id="GO:0047536">
    <property type="term" value="F:2-aminoadipate transaminase activity"/>
    <property type="evidence" value="ECO:0007669"/>
    <property type="project" value="UniProtKB-EC"/>
</dbReference>
<dbReference type="HOGENOM" id="CLU_017584_0_6_1"/>
<comment type="catalytic activity">
    <reaction evidence="20">
        <text>glyoxylate + L-phenylalanine = 3-phenylpyruvate + glycine</text>
        <dbReference type="Rhea" id="RHEA:69120"/>
        <dbReference type="ChEBI" id="CHEBI:18005"/>
        <dbReference type="ChEBI" id="CHEBI:36655"/>
        <dbReference type="ChEBI" id="CHEBI:57305"/>
        <dbReference type="ChEBI" id="CHEBI:58095"/>
    </reaction>
</comment>
<evidence type="ECO:0000256" key="26">
    <source>
        <dbReference type="ARBA" id="ARBA00056991"/>
    </source>
</evidence>
<keyword evidence="44" id="KW-1185">Reference proteome</keyword>
<dbReference type="CDD" id="cd00609">
    <property type="entry name" value="AAT_like"/>
    <property type="match status" value="1"/>
</dbReference>
<evidence type="ECO:0000256" key="15">
    <source>
        <dbReference type="ARBA" id="ARBA00051759"/>
    </source>
</evidence>
<comment type="catalytic activity">
    <reaction evidence="25">
        <text>4-methyl-2-oxopentanoate + L-kynurenine = kynurenate + L-leucine + H2O</text>
        <dbReference type="Rhea" id="RHEA:66068"/>
        <dbReference type="ChEBI" id="CHEBI:15377"/>
        <dbReference type="ChEBI" id="CHEBI:17865"/>
        <dbReference type="ChEBI" id="CHEBI:57427"/>
        <dbReference type="ChEBI" id="CHEBI:57959"/>
        <dbReference type="ChEBI" id="CHEBI:58454"/>
    </reaction>
    <physiologicalReaction direction="left-to-right" evidence="25">
        <dbReference type="Rhea" id="RHEA:66069"/>
    </physiologicalReaction>
</comment>
<evidence type="ECO:0000256" key="23">
    <source>
        <dbReference type="ARBA" id="ARBA00052537"/>
    </source>
</evidence>
<comment type="catalytic activity">
    <reaction evidence="21">
        <text>glyoxylate + L-methionine = 4-methylsulfanyl-2-oxobutanoate + glycine</text>
        <dbReference type="Rhea" id="RHEA:22884"/>
        <dbReference type="ChEBI" id="CHEBI:16723"/>
        <dbReference type="ChEBI" id="CHEBI:36655"/>
        <dbReference type="ChEBI" id="CHEBI:57305"/>
        <dbReference type="ChEBI" id="CHEBI:57844"/>
        <dbReference type="EC" id="2.6.1.73"/>
    </reaction>
</comment>
<evidence type="ECO:0000256" key="28">
    <source>
        <dbReference type="ARBA" id="ARBA00066546"/>
    </source>
</evidence>
<evidence type="ECO:0000256" key="30">
    <source>
        <dbReference type="ARBA" id="ARBA00067059"/>
    </source>
</evidence>
<evidence type="ECO:0000256" key="9">
    <source>
        <dbReference type="ARBA" id="ARBA00047677"/>
    </source>
</evidence>
<dbReference type="Proteomes" id="UP000008144">
    <property type="component" value="Chromosome 14"/>
</dbReference>
<evidence type="ECO:0000256" key="2">
    <source>
        <dbReference type="ARBA" id="ARBA00007441"/>
    </source>
</evidence>
<dbReference type="EC" id="2.6.1.7" evidence="3"/>
<evidence type="ECO:0000256" key="10">
    <source>
        <dbReference type="ARBA" id="ARBA00050142"/>
    </source>
</evidence>
<comment type="catalytic activity">
    <reaction evidence="17">
        <text>indole-3-pyruvate + L-kynurenine = kynurenate + L-tryptophan + H2O</text>
        <dbReference type="Rhea" id="RHEA:66052"/>
        <dbReference type="ChEBI" id="CHEBI:15377"/>
        <dbReference type="ChEBI" id="CHEBI:17640"/>
        <dbReference type="ChEBI" id="CHEBI:57912"/>
        <dbReference type="ChEBI" id="CHEBI:57959"/>
        <dbReference type="ChEBI" id="CHEBI:58454"/>
    </reaction>
    <physiologicalReaction direction="left-to-right" evidence="17">
        <dbReference type="Rhea" id="RHEA:66053"/>
    </physiologicalReaction>
</comment>
<dbReference type="GO" id="GO:0047315">
    <property type="term" value="F:kynurenine-glyoxylate transaminase activity"/>
    <property type="evidence" value="ECO:0007669"/>
    <property type="project" value="UniProtKB-EC"/>
</dbReference>
<evidence type="ECO:0000256" key="13">
    <source>
        <dbReference type="ARBA" id="ARBA00051184"/>
    </source>
</evidence>
<keyword evidence="6" id="KW-0808">Transferase</keyword>
<evidence type="ECO:0000256" key="35">
    <source>
        <dbReference type="ARBA" id="ARBA00081438"/>
    </source>
</evidence>
<dbReference type="EMBL" id="EAAA01001168">
    <property type="status" value="NOT_ANNOTATED_CDS"/>
    <property type="molecule type" value="Genomic_DNA"/>
</dbReference>
<comment type="catalytic activity">
    <reaction evidence="23">
        <text>glycine + 2-oxoglutarate = glyoxylate + L-glutamate</text>
        <dbReference type="Rhea" id="RHEA:14089"/>
        <dbReference type="ChEBI" id="CHEBI:16810"/>
        <dbReference type="ChEBI" id="CHEBI:29985"/>
        <dbReference type="ChEBI" id="CHEBI:36655"/>
        <dbReference type="ChEBI" id="CHEBI:57305"/>
        <dbReference type="EC" id="2.6.1.4"/>
    </reaction>
</comment>
<evidence type="ECO:0000256" key="20">
    <source>
        <dbReference type="ARBA" id="ARBA00052400"/>
    </source>
</evidence>
<comment type="catalytic activity">
    <reaction evidence="11">
        <text>L-2-aminoadipate + glyoxylate = 2-oxoadipate + glycine</text>
        <dbReference type="Rhea" id="RHEA:69112"/>
        <dbReference type="ChEBI" id="CHEBI:36655"/>
        <dbReference type="ChEBI" id="CHEBI:57305"/>
        <dbReference type="ChEBI" id="CHEBI:57499"/>
        <dbReference type="ChEBI" id="CHEBI:58672"/>
    </reaction>
    <physiologicalReaction direction="left-to-right" evidence="11">
        <dbReference type="Rhea" id="RHEA:69113"/>
    </physiologicalReaction>
</comment>
<dbReference type="EC" id="2.6.1.73" evidence="30"/>
<dbReference type="InParanoid" id="F6PK80"/>
<comment type="catalytic activity">
    <reaction evidence="19">
        <text>L-tryptophan + glyoxylate = indole-3-pyruvate + glycine</text>
        <dbReference type="Rhea" id="RHEA:69124"/>
        <dbReference type="ChEBI" id="CHEBI:17640"/>
        <dbReference type="ChEBI" id="CHEBI:36655"/>
        <dbReference type="ChEBI" id="CHEBI:57305"/>
        <dbReference type="ChEBI" id="CHEBI:57912"/>
    </reaction>
</comment>
<evidence type="ECO:0000256" key="17">
    <source>
        <dbReference type="ARBA" id="ARBA00052124"/>
    </source>
</evidence>
<feature type="domain" description="Aminotransferase class I/classII large" evidence="42">
    <location>
        <begin position="88"/>
        <end position="415"/>
    </location>
</feature>
<dbReference type="GeneTree" id="ENSGT00390000004594"/>
<dbReference type="PANTHER" id="PTHR42790">
    <property type="entry name" value="AMINOTRANSFERASE"/>
    <property type="match status" value="1"/>
</dbReference>
<reference evidence="43" key="4">
    <citation type="submission" date="2025-09" db="UniProtKB">
        <authorList>
            <consortium name="Ensembl"/>
        </authorList>
    </citation>
    <scope>IDENTIFICATION</scope>
</reference>
<accession>F6PK80</accession>
<dbReference type="FunFam" id="3.90.1150.10:FF:000166">
    <property type="entry name" value="Kynurenine/alpha-aminoadipate aminotransferase, mitochondrial"/>
    <property type="match status" value="1"/>
</dbReference>
<evidence type="ECO:0000256" key="12">
    <source>
        <dbReference type="ARBA" id="ARBA00051090"/>
    </source>
</evidence>
<evidence type="ECO:0000256" key="21">
    <source>
        <dbReference type="ARBA" id="ARBA00052404"/>
    </source>
</evidence>
<evidence type="ECO:0000256" key="19">
    <source>
        <dbReference type="ARBA" id="ARBA00052393"/>
    </source>
</evidence>
<comment type="catalytic activity">
    <reaction evidence="15">
        <text>2-oxoadipate + L-kynurenine = L-2-aminoadipate + kynurenate + H2O</text>
        <dbReference type="Rhea" id="RHEA:70047"/>
        <dbReference type="ChEBI" id="CHEBI:15377"/>
        <dbReference type="ChEBI" id="CHEBI:57499"/>
        <dbReference type="ChEBI" id="CHEBI:57959"/>
        <dbReference type="ChEBI" id="CHEBI:58454"/>
        <dbReference type="ChEBI" id="CHEBI:58672"/>
    </reaction>
    <physiologicalReaction direction="left-to-right" evidence="15">
        <dbReference type="Rhea" id="RHEA:70048"/>
    </physiologicalReaction>
</comment>
<dbReference type="GO" id="GO:0047958">
    <property type="term" value="F:glycine:2-oxoglutarate aminotransferase activity"/>
    <property type="evidence" value="ECO:0007669"/>
    <property type="project" value="UniProtKB-EC"/>
</dbReference>
<proteinExistence type="inferred from homology"/>
<keyword evidence="7" id="KW-0663">Pyridoxal phosphate</keyword>
<evidence type="ECO:0000256" key="24">
    <source>
        <dbReference type="ARBA" id="ARBA00052580"/>
    </source>
</evidence>
<evidence type="ECO:0000256" key="8">
    <source>
        <dbReference type="ARBA" id="ARBA00047478"/>
    </source>
</evidence>
<comment type="catalytic activity">
    <reaction evidence="16">
        <text>2-oxobutanoate + L-kynurenine = (2S)-2-aminobutanoate + kynurenate + H2O</text>
        <dbReference type="Rhea" id="RHEA:66044"/>
        <dbReference type="ChEBI" id="CHEBI:15377"/>
        <dbReference type="ChEBI" id="CHEBI:16763"/>
        <dbReference type="ChEBI" id="CHEBI:57959"/>
        <dbReference type="ChEBI" id="CHEBI:58454"/>
        <dbReference type="ChEBI" id="CHEBI:74359"/>
    </reaction>
    <physiologicalReaction direction="left-to-right" evidence="16">
        <dbReference type="Rhea" id="RHEA:66045"/>
    </physiologicalReaction>
</comment>
<evidence type="ECO:0000256" key="14">
    <source>
        <dbReference type="ARBA" id="ARBA00051742"/>
    </source>
</evidence>
<dbReference type="InterPro" id="IPR015424">
    <property type="entry name" value="PyrdxlP-dep_Trfase"/>
</dbReference>
<evidence type="ECO:0000256" key="11">
    <source>
        <dbReference type="ARBA" id="ARBA00050937"/>
    </source>
</evidence>
<evidence type="ECO:0000256" key="41">
    <source>
        <dbReference type="ARBA" id="ARBA00083735"/>
    </source>
</evidence>
<dbReference type="GO" id="GO:0016212">
    <property type="term" value="F:kynurenine-oxoglutarate transaminase activity"/>
    <property type="evidence" value="ECO:0000318"/>
    <property type="project" value="GO_Central"/>
</dbReference>
<dbReference type="InterPro" id="IPR050859">
    <property type="entry name" value="Class-I_PLP-dep_aminotransf"/>
</dbReference>
<evidence type="ECO:0000256" key="3">
    <source>
        <dbReference type="ARBA" id="ARBA00012751"/>
    </source>
</evidence>
<comment type="catalytic activity">
    <reaction evidence="13">
        <text>4-methylsulfanyl-2-oxobutanoate + L-kynurenine = kynurenate + L-methionine + H2O</text>
        <dbReference type="Rhea" id="RHEA:69096"/>
        <dbReference type="ChEBI" id="CHEBI:15377"/>
        <dbReference type="ChEBI" id="CHEBI:16723"/>
        <dbReference type="ChEBI" id="CHEBI:57844"/>
        <dbReference type="ChEBI" id="CHEBI:57959"/>
        <dbReference type="ChEBI" id="CHEBI:58454"/>
    </reaction>
    <physiologicalReaction direction="left-to-right" evidence="13">
        <dbReference type="Rhea" id="RHEA:69097"/>
    </physiologicalReaction>
</comment>
<evidence type="ECO:0000313" key="44">
    <source>
        <dbReference type="Proteomes" id="UP000008144"/>
    </source>
</evidence>
<dbReference type="AlphaFoldDB" id="F6PK80"/>
<evidence type="ECO:0000256" key="34">
    <source>
        <dbReference type="ARBA" id="ARBA00080916"/>
    </source>
</evidence>
<evidence type="ECO:0000256" key="5">
    <source>
        <dbReference type="ARBA" id="ARBA00022576"/>
    </source>
</evidence>
<comment type="cofactor">
    <cofactor evidence="1">
        <name>pyridoxal 5'-phosphate</name>
        <dbReference type="ChEBI" id="CHEBI:597326"/>
    </cofactor>
</comment>
<comment type="catalytic activity">
    <reaction evidence="18">
        <text>2-oxohexanoate + L-kynurenine = L-2-aminohexanoate + kynurenate + H2O</text>
        <dbReference type="Rhea" id="RHEA:66060"/>
        <dbReference type="ChEBI" id="CHEBI:15377"/>
        <dbReference type="ChEBI" id="CHEBI:35177"/>
        <dbReference type="ChEBI" id="CHEBI:57959"/>
        <dbReference type="ChEBI" id="CHEBI:58454"/>
        <dbReference type="ChEBI" id="CHEBI:58455"/>
    </reaction>
    <physiologicalReaction direction="left-to-right" evidence="18">
        <dbReference type="Rhea" id="RHEA:66061"/>
    </physiologicalReaction>
</comment>
<evidence type="ECO:0000259" key="42">
    <source>
        <dbReference type="Pfam" id="PF00155"/>
    </source>
</evidence>
<comment type="catalytic activity">
    <reaction evidence="9">
        <text>L-kynurenine + glyoxylate = kynurenate + glycine + H2O</text>
        <dbReference type="Rhea" id="RHEA:65896"/>
        <dbReference type="ChEBI" id="CHEBI:15377"/>
        <dbReference type="ChEBI" id="CHEBI:36655"/>
        <dbReference type="ChEBI" id="CHEBI:57305"/>
        <dbReference type="ChEBI" id="CHEBI:57959"/>
        <dbReference type="ChEBI" id="CHEBI:58454"/>
        <dbReference type="EC" id="2.6.1.63"/>
    </reaction>
    <physiologicalReaction direction="left-to-right" evidence="9">
        <dbReference type="Rhea" id="RHEA:65897"/>
    </physiologicalReaction>
</comment>
<dbReference type="Pfam" id="PF00155">
    <property type="entry name" value="Aminotran_1_2"/>
    <property type="match status" value="1"/>
</dbReference>
<evidence type="ECO:0000256" key="33">
    <source>
        <dbReference type="ARBA" id="ARBA00080697"/>
    </source>
</evidence>
<evidence type="ECO:0000256" key="22">
    <source>
        <dbReference type="ARBA" id="ARBA00052518"/>
    </source>
</evidence>
<evidence type="ECO:0000256" key="27">
    <source>
        <dbReference type="ARBA" id="ARBA00060610"/>
    </source>
</evidence>
<comment type="catalytic activity">
    <reaction evidence="14">
        <text>2-oxo-3-sulfanylpropanoate + L-kynurenine = kynurenate + L-cysteine + H2O</text>
        <dbReference type="Rhea" id="RHEA:69104"/>
        <dbReference type="ChEBI" id="CHEBI:15377"/>
        <dbReference type="ChEBI" id="CHEBI:35235"/>
        <dbReference type="ChEBI" id="CHEBI:57678"/>
        <dbReference type="ChEBI" id="CHEBI:57959"/>
        <dbReference type="ChEBI" id="CHEBI:58454"/>
    </reaction>
    <physiologicalReaction direction="left-to-right" evidence="14">
        <dbReference type="Rhea" id="RHEA:69105"/>
    </physiologicalReaction>
</comment>
<dbReference type="GO" id="GO:0050094">
    <property type="term" value="F:methionine-glyoxylate transaminase activity"/>
    <property type="evidence" value="ECO:0007669"/>
    <property type="project" value="UniProtKB-EC"/>
</dbReference>
<dbReference type="OMA" id="FMPGEPF"/>
<comment type="catalytic activity">
    <reaction evidence="24">
        <text>3-phenylpyruvate + L-kynurenine = kynurenate + L-phenylalanine + H2O</text>
        <dbReference type="Rhea" id="RHEA:66092"/>
        <dbReference type="ChEBI" id="CHEBI:15377"/>
        <dbReference type="ChEBI" id="CHEBI:18005"/>
        <dbReference type="ChEBI" id="CHEBI:57959"/>
        <dbReference type="ChEBI" id="CHEBI:58095"/>
        <dbReference type="ChEBI" id="CHEBI:58454"/>
    </reaction>
    <physiologicalReaction direction="left-to-right" evidence="24">
        <dbReference type="Rhea" id="RHEA:66093"/>
    </physiologicalReaction>
</comment>
<name>F6PK80_CIOIN</name>
<dbReference type="Gene3D" id="3.40.640.10">
    <property type="entry name" value="Type I PLP-dependent aspartate aminotransferase-like (Major domain)"/>
    <property type="match status" value="1"/>
</dbReference>
<dbReference type="PANTHER" id="PTHR42790:SF19">
    <property type="entry name" value="KYNURENINE_ALPHA-AMINOADIPATE AMINOTRANSFERASE, MITOCHONDRIAL"/>
    <property type="match status" value="1"/>
</dbReference>
<organism evidence="43 44">
    <name type="scientific">Ciona intestinalis</name>
    <name type="common">Transparent sea squirt</name>
    <name type="synonym">Ascidia intestinalis</name>
    <dbReference type="NCBI Taxonomy" id="7719"/>
    <lineage>
        <taxon>Eukaryota</taxon>
        <taxon>Metazoa</taxon>
        <taxon>Chordata</taxon>
        <taxon>Tunicata</taxon>
        <taxon>Ascidiacea</taxon>
        <taxon>Phlebobranchia</taxon>
        <taxon>Cionidae</taxon>
        <taxon>Ciona</taxon>
    </lineage>
</organism>
<dbReference type="InterPro" id="IPR004839">
    <property type="entry name" value="Aminotransferase_I/II_large"/>
</dbReference>
<dbReference type="InterPro" id="IPR015421">
    <property type="entry name" value="PyrdxlP-dep_Trfase_major"/>
</dbReference>
<comment type="catalytic activity">
    <reaction evidence="12">
        <text>2-oxopentanoate + L-kynurenine = L-2-aminopentanoate + kynurenate + H2O</text>
        <dbReference type="Rhea" id="RHEA:66076"/>
        <dbReference type="ChEBI" id="CHEBI:15377"/>
        <dbReference type="ChEBI" id="CHEBI:28644"/>
        <dbReference type="ChEBI" id="CHEBI:57959"/>
        <dbReference type="ChEBI" id="CHEBI:58441"/>
        <dbReference type="ChEBI" id="CHEBI:58454"/>
    </reaction>
    <physiologicalReaction direction="left-to-right" evidence="12">
        <dbReference type="Rhea" id="RHEA:66077"/>
    </physiologicalReaction>
</comment>
<evidence type="ECO:0000256" key="7">
    <source>
        <dbReference type="ARBA" id="ARBA00022898"/>
    </source>
</evidence>
<keyword evidence="5" id="KW-0032">Aminotransferase</keyword>
<evidence type="ECO:0000256" key="16">
    <source>
        <dbReference type="ARBA" id="ARBA00051879"/>
    </source>
</evidence>
<evidence type="ECO:0000256" key="31">
    <source>
        <dbReference type="ARBA" id="ARBA00074091"/>
    </source>
</evidence>
<evidence type="ECO:0000256" key="39">
    <source>
        <dbReference type="ARBA" id="ARBA00083236"/>
    </source>
</evidence>
<evidence type="ECO:0000256" key="29">
    <source>
        <dbReference type="ARBA" id="ARBA00067027"/>
    </source>
</evidence>
<comment type="catalytic activity">
    <reaction evidence="10">
        <text>L-tyrosine + glyoxylate = 3-(4-hydroxyphenyl)pyruvate + glycine</text>
        <dbReference type="Rhea" id="RHEA:69116"/>
        <dbReference type="ChEBI" id="CHEBI:36242"/>
        <dbReference type="ChEBI" id="CHEBI:36655"/>
        <dbReference type="ChEBI" id="CHEBI:57305"/>
        <dbReference type="ChEBI" id="CHEBI:58315"/>
    </reaction>
</comment>
<comment type="catalytic activity">
    <reaction evidence="8">
        <text>L-kynurenine + 2-oxoglutarate = kynurenate + L-glutamate + H2O</text>
        <dbReference type="Rhea" id="RHEA:65560"/>
        <dbReference type="ChEBI" id="CHEBI:15377"/>
        <dbReference type="ChEBI" id="CHEBI:16810"/>
        <dbReference type="ChEBI" id="CHEBI:29985"/>
        <dbReference type="ChEBI" id="CHEBI:57959"/>
        <dbReference type="ChEBI" id="CHEBI:58454"/>
        <dbReference type="EC" id="2.6.1.7"/>
    </reaction>
    <physiologicalReaction direction="left-to-right" evidence="8">
        <dbReference type="Rhea" id="RHEA:65561"/>
    </physiologicalReaction>
</comment>
<reference evidence="43" key="3">
    <citation type="submission" date="2025-08" db="UniProtKB">
        <authorList>
            <consortium name="Ensembl"/>
        </authorList>
    </citation>
    <scope>IDENTIFICATION</scope>
</reference>
<dbReference type="FunFam" id="3.40.640.10:FF:000071">
    <property type="entry name" value="Kynurenine/alpha-aminoadipate aminotransferase, mitochondrial"/>
    <property type="match status" value="1"/>
</dbReference>
<evidence type="ECO:0000256" key="32">
    <source>
        <dbReference type="ARBA" id="ARBA00075068"/>
    </source>
</evidence>
<comment type="pathway">
    <text evidence="27">Amino-acid degradation; L-lysine degradation via saccharopine pathway; glutaryl-CoA from L-lysine: step 4/6.</text>
</comment>
<evidence type="ECO:0000313" key="43">
    <source>
        <dbReference type="Ensembl" id="ENSCINP00000006285.3"/>
    </source>
</evidence>
<evidence type="ECO:0000256" key="38">
    <source>
        <dbReference type="ARBA" id="ARBA00082796"/>
    </source>
</evidence>
<evidence type="ECO:0000256" key="18">
    <source>
        <dbReference type="ARBA" id="ARBA00052128"/>
    </source>
</evidence>
<dbReference type="EC" id="2.6.1.63" evidence="4"/>
<evidence type="ECO:0000256" key="36">
    <source>
        <dbReference type="ARBA" id="ARBA00082040"/>
    </source>
</evidence>
<dbReference type="GO" id="GO:0030170">
    <property type="term" value="F:pyridoxal phosphate binding"/>
    <property type="evidence" value="ECO:0007669"/>
    <property type="project" value="InterPro"/>
</dbReference>
<dbReference type="SUPFAM" id="SSF53383">
    <property type="entry name" value="PLP-dependent transferases"/>
    <property type="match status" value="1"/>
</dbReference>
<dbReference type="EC" id="2.6.1.4" evidence="28"/>
<comment type="catalytic activity">
    <reaction evidence="22">
        <text>L-leucine + glyoxylate = 4-methyl-2-oxopentanoate + glycine</text>
        <dbReference type="Rhea" id="RHEA:69128"/>
        <dbReference type="ChEBI" id="CHEBI:17865"/>
        <dbReference type="ChEBI" id="CHEBI:36655"/>
        <dbReference type="ChEBI" id="CHEBI:57305"/>
        <dbReference type="ChEBI" id="CHEBI:57427"/>
    </reaction>
</comment>
<evidence type="ECO:0000256" key="6">
    <source>
        <dbReference type="ARBA" id="ARBA00022679"/>
    </source>
</evidence>
<comment type="function">
    <text evidence="26">Transaminase with broad substrate specificity. Has transaminase activity towards aminoadipate, kynurenine, methionine and glutamate. Shows activity also towards tryptophan, aspartate and hydroxykynurenine. Accepts a variety of oxo-acids as amino-group acceptors, with a preference for 2-oxoglutarate, 2-oxocaproic acid, phenylpyruvate and alpha-oxo-gamma-methiol butyric acid. Can also use glyoxylate as amino-group acceptor (in vitro).</text>
</comment>
<dbReference type="GO" id="GO:1901605">
    <property type="term" value="P:alpha-amino acid metabolic process"/>
    <property type="evidence" value="ECO:0000318"/>
    <property type="project" value="GO_Central"/>
</dbReference>
<evidence type="ECO:0000256" key="1">
    <source>
        <dbReference type="ARBA" id="ARBA00001933"/>
    </source>
</evidence>
<sequence length="432" mass="48581">MNFSRFISRVSAARKESPIRETTRIKLQNPEVISLAGGYPNPAMFPFQSAEIKTRDGLKVQFNEEDMKTALQYSASQGNRAPDLLKWVKKLHVKYHNPPIMKNEENEGFAACVSCGSQDGLIKVFEMLVNPGDNVLLDDPCYSGTLAMVKPMDCNLIPVTTDHHGLQPNSLLSVLEKWKPESSHDPKSDIPRVLYTIPNCGNPTGATQTLERKKEIYAIAQKYDLVIVEDDPYFFLQFNVSETPSPSYQAIDVDGRVIRCDSMSKVMSSGLRIGWISGAYPFIQRLILHQQASILHTSTFVQMTISRLLDQWGLEGFENHTKNVQKFYKERRDAMIKYATKWLTGLAEWAEPEGGMFLWIKLIGVDDTTLLIKKKALEKKVLLLPGSAFGVVEGTSSSFCRVSYSFATDEEMDEVSRLFVCSIVVKSTVVQV</sequence>
<evidence type="ECO:0000256" key="4">
    <source>
        <dbReference type="ARBA" id="ARBA00013010"/>
    </source>
</evidence>
<reference evidence="44" key="1">
    <citation type="journal article" date="2002" name="Science">
        <title>The draft genome of Ciona intestinalis: insights into chordate and vertebrate origins.</title>
        <authorList>
            <person name="Dehal P."/>
            <person name="Satou Y."/>
            <person name="Campbell R.K."/>
            <person name="Chapman J."/>
            <person name="Degnan B."/>
            <person name="De Tomaso A."/>
            <person name="Davidson B."/>
            <person name="Di Gregorio A."/>
            <person name="Gelpke M."/>
            <person name="Goodstein D.M."/>
            <person name="Harafuji N."/>
            <person name="Hastings K.E."/>
            <person name="Ho I."/>
            <person name="Hotta K."/>
            <person name="Huang W."/>
            <person name="Kawashima T."/>
            <person name="Lemaire P."/>
            <person name="Martinez D."/>
            <person name="Meinertzhagen I.A."/>
            <person name="Necula S."/>
            <person name="Nonaka M."/>
            <person name="Putnam N."/>
            <person name="Rash S."/>
            <person name="Saiga H."/>
            <person name="Satake M."/>
            <person name="Terry A."/>
            <person name="Yamada L."/>
            <person name="Wang H.G."/>
            <person name="Awazu S."/>
            <person name="Azumi K."/>
            <person name="Boore J."/>
            <person name="Branno M."/>
            <person name="Chin-Bow S."/>
            <person name="DeSantis R."/>
            <person name="Doyle S."/>
            <person name="Francino P."/>
            <person name="Keys D.N."/>
            <person name="Haga S."/>
            <person name="Hayashi H."/>
            <person name="Hino K."/>
            <person name="Imai K.S."/>
            <person name="Inaba K."/>
            <person name="Kano S."/>
            <person name="Kobayashi K."/>
            <person name="Kobayashi M."/>
            <person name="Lee B.I."/>
            <person name="Makabe K.W."/>
            <person name="Manohar C."/>
            <person name="Matassi G."/>
            <person name="Medina M."/>
            <person name="Mochizuki Y."/>
            <person name="Mount S."/>
            <person name="Morishita T."/>
            <person name="Miura S."/>
            <person name="Nakayama A."/>
            <person name="Nishizaka S."/>
            <person name="Nomoto H."/>
            <person name="Ohta F."/>
            <person name="Oishi K."/>
            <person name="Rigoutsos I."/>
            <person name="Sano M."/>
            <person name="Sasaki A."/>
            <person name="Sasakura Y."/>
            <person name="Shoguchi E."/>
            <person name="Shin-i T."/>
            <person name="Spagnuolo A."/>
            <person name="Stainier D."/>
            <person name="Suzuki M.M."/>
            <person name="Tassy O."/>
            <person name="Takatori N."/>
            <person name="Tokuoka M."/>
            <person name="Yagi K."/>
            <person name="Yoshizaki F."/>
            <person name="Wada S."/>
            <person name="Zhang C."/>
            <person name="Hyatt P.D."/>
            <person name="Larimer F."/>
            <person name="Detter C."/>
            <person name="Doggett N."/>
            <person name="Glavina T."/>
            <person name="Hawkins T."/>
            <person name="Richardson P."/>
            <person name="Lucas S."/>
            <person name="Kohara Y."/>
            <person name="Levine M."/>
            <person name="Satoh N."/>
            <person name="Rokhsar D.S."/>
        </authorList>
    </citation>
    <scope>NUCLEOTIDE SEQUENCE [LARGE SCALE GENOMIC DNA]</scope>
</reference>
<dbReference type="GO" id="GO:0005759">
    <property type="term" value="C:mitochondrial matrix"/>
    <property type="evidence" value="ECO:0007669"/>
    <property type="project" value="UniProtKB-ARBA"/>
</dbReference>
<evidence type="ECO:0000256" key="37">
    <source>
        <dbReference type="ARBA" id="ARBA00082705"/>
    </source>
</evidence>
<dbReference type="EC" id="2.6.1.39" evidence="29"/>
<evidence type="ECO:0000256" key="40">
    <source>
        <dbReference type="ARBA" id="ARBA00083286"/>
    </source>
</evidence>
<protein>
    <recommendedName>
        <fullName evidence="31">Kynurenine/alpha-aminoadipate aminotransferase, mitochondrial</fullName>
        <ecNumber evidence="29">2.6.1.39</ecNumber>
        <ecNumber evidence="28">2.6.1.4</ecNumber>
        <ecNumber evidence="4">2.6.1.63</ecNumber>
        <ecNumber evidence="3">2.6.1.7</ecNumber>
        <ecNumber evidence="30">2.6.1.73</ecNumber>
    </recommendedName>
    <alternativeName>
        <fullName evidence="41">2-aminoadipate aminotransferase</fullName>
    </alternativeName>
    <alternativeName>
        <fullName evidence="34">2-aminoadipate transaminase</fullName>
    </alternativeName>
    <alternativeName>
        <fullName evidence="37">Alpha-aminoadipate aminotransferase</fullName>
    </alternativeName>
    <alternativeName>
        <fullName evidence="36">Glycine transaminase AADAT</fullName>
    </alternativeName>
    <alternativeName>
        <fullName evidence="40">Kynurenine aminotransferase II</fullName>
    </alternativeName>
    <alternativeName>
        <fullName evidence="35">Kynurenine--glyoxylate transaminase AADAT</fullName>
    </alternativeName>
    <alternativeName>
        <fullName evidence="38">Kynurenine--oxoglutarate aminotransferase II</fullName>
    </alternativeName>
    <alternativeName>
        <fullName evidence="39">Kynurenine--oxoglutarate transaminase 2</fullName>
    </alternativeName>
    <alternativeName>
        <fullName evidence="33">Kynurenine--oxoglutarate transaminase II</fullName>
    </alternativeName>
    <alternativeName>
        <fullName evidence="32">Methionine--glyoxylate transaminase AADAT</fullName>
    </alternativeName>
</protein>
<dbReference type="Ensembl" id="ENSCINT00000006285.3">
    <property type="protein sequence ID" value="ENSCINP00000006285.3"/>
    <property type="gene ID" value="ENSCING00000003100.3"/>
</dbReference>